<dbReference type="InterPro" id="IPR015943">
    <property type="entry name" value="WD40/YVTN_repeat-like_dom_sf"/>
</dbReference>
<dbReference type="Pfam" id="PF13360">
    <property type="entry name" value="PQQ_2"/>
    <property type="match status" value="2"/>
</dbReference>
<evidence type="ECO:0000259" key="1">
    <source>
        <dbReference type="Pfam" id="PF13360"/>
    </source>
</evidence>
<keyword evidence="3" id="KW-1185">Reference proteome</keyword>
<dbReference type="SMART" id="SM00564">
    <property type="entry name" value="PQQ"/>
    <property type="match status" value="6"/>
</dbReference>
<dbReference type="EMBL" id="LZFP01000001">
    <property type="protein sequence ID" value="OBR42170.1"/>
    <property type="molecule type" value="Genomic_DNA"/>
</dbReference>
<dbReference type="Gene3D" id="2.130.10.10">
    <property type="entry name" value="YVTN repeat-like/Quinoprotein amine dehydrogenase"/>
    <property type="match status" value="2"/>
</dbReference>
<organism evidence="2 3">
    <name type="scientific">Maribacter hydrothermalis</name>
    <dbReference type="NCBI Taxonomy" id="1836467"/>
    <lineage>
        <taxon>Bacteria</taxon>
        <taxon>Pseudomonadati</taxon>
        <taxon>Bacteroidota</taxon>
        <taxon>Flavobacteriia</taxon>
        <taxon>Flavobacteriales</taxon>
        <taxon>Flavobacteriaceae</taxon>
        <taxon>Maribacter</taxon>
    </lineage>
</organism>
<reference evidence="3" key="1">
    <citation type="submission" date="2016-06" db="EMBL/GenBank/DDBJ databases">
        <authorList>
            <person name="Zhan P."/>
        </authorList>
    </citation>
    <scope>NUCLEOTIDE SEQUENCE [LARGE SCALE GENOMIC DNA]</scope>
    <source>
        <strain evidence="3">T28</strain>
    </source>
</reference>
<protein>
    <recommendedName>
        <fullName evidence="1">Pyrrolo-quinoline quinone repeat domain-containing protein</fullName>
    </recommendedName>
</protein>
<accession>A0A1B7ZF43</accession>
<dbReference type="AlphaFoldDB" id="A0A1B7ZF43"/>
<dbReference type="STRING" id="1836467.BTR34_10300"/>
<dbReference type="SUPFAM" id="SSF50998">
    <property type="entry name" value="Quinoprotein alcohol dehydrogenase-like"/>
    <property type="match status" value="2"/>
</dbReference>
<sequence length="406" mass="44955">MGCSKEDAVELNEEGEVINPEQGNKIVSGDPALNTLIMTTWDESIVKVDAQTGKEEIVYTLPDYTYAESLPDYSNGVLYVASDDNSVNAFNVASNTFLWDTPMLEYHDSLGISNTNCEGGICYTAGGYGVVVALLEGSGDIKWYYSTDEDGELDDVLNEATTPIVYQDKVYIFSEEDFLGYYPAYMHVLDKETGTLLNKVELPYDISSVPLIENDILYLPAKNMYAINLNTLDVLWSFEAEGVSSPQVTEDRVVFHGIPKDNTIYSALYCVNKQTGSFIWGNDTGFDTLWTPTVVENVVFGVYEKATSFAFSTNGRPFAVKLSDGKQLWYMEDVVCDNAPVYANGMLYFHGHDINATSDTDKNVGLIAMDANTGKVVWLNNVFGYDYANTPIVIAQNGVFGPGYYR</sequence>
<gene>
    <name evidence="2" type="ORF">A9200_01925</name>
</gene>
<dbReference type="InterPro" id="IPR011047">
    <property type="entry name" value="Quinoprotein_ADH-like_sf"/>
</dbReference>
<dbReference type="InterPro" id="IPR002372">
    <property type="entry name" value="PQQ_rpt_dom"/>
</dbReference>
<evidence type="ECO:0000313" key="3">
    <source>
        <dbReference type="Proteomes" id="UP000092164"/>
    </source>
</evidence>
<comment type="caution">
    <text evidence="2">The sequence shown here is derived from an EMBL/GenBank/DDBJ whole genome shotgun (WGS) entry which is preliminary data.</text>
</comment>
<dbReference type="InterPro" id="IPR018391">
    <property type="entry name" value="PQQ_b-propeller_rpt"/>
</dbReference>
<feature type="domain" description="Pyrrolo-quinoline quinone repeat" evidence="1">
    <location>
        <begin position="34"/>
        <end position="175"/>
    </location>
</feature>
<feature type="domain" description="Pyrrolo-quinoline quinone repeat" evidence="1">
    <location>
        <begin position="265"/>
        <end position="378"/>
    </location>
</feature>
<dbReference type="PANTHER" id="PTHR34512">
    <property type="entry name" value="CELL SURFACE PROTEIN"/>
    <property type="match status" value="1"/>
</dbReference>
<proteinExistence type="predicted"/>
<dbReference type="Proteomes" id="UP000092164">
    <property type="component" value="Unassembled WGS sequence"/>
</dbReference>
<dbReference type="KEGG" id="mart:BTR34_10300"/>
<dbReference type="PANTHER" id="PTHR34512:SF30">
    <property type="entry name" value="OUTER MEMBRANE PROTEIN ASSEMBLY FACTOR BAMB"/>
    <property type="match status" value="1"/>
</dbReference>
<name>A0A1B7ZF43_9FLAO</name>
<evidence type="ECO:0000313" key="2">
    <source>
        <dbReference type="EMBL" id="OBR42170.1"/>
    </source>
</evidence>